<organism evidence="3 4">
    <name type="scientific">Leifsonia stereocauli</name>
    <dbReference type="NCBI Taxonomy" id="3134136"/>
    <lineage>
        <taxon>Bacteria</taxon>
        <taxon>Bacillati</taxon>
        <taxon>Actinomycetota</taxon>
        <taxon>Actinomycetes</taxon>
        <taxon>Micrococcales</taxon>
        <taxon>Microbacteriaceae</taxon>
        <taxon>Leifsonia</taxon>
    </lineage>
</organism>
<name>A0ABU9W483_9MICO</name>
<dbReference type="Pfam" id="PF01541">
    <property type="entry name" value="GIY-YIG"/>
    <property type="match status" value="1"/>
</dbReference>
<dbReference type="InterPro" id="IPR050190">
    <property type="entry name" value="UPF0213_domain"/>
</dbReference>
<feature type="domain" description="GIY-YIG" evidence="2">
    <location>
        <begin position="1"/>
        <end position="75"/>
    </location>
</feature>
<sequence>MAFMYILECRDGTFYTGSTTHLRARVAQHREGDGAKYTARRRPIRVRYYEEYARIGEAFAREKMVQGWNHERKEWLIEHGPGVKVVAGMEI</sequence>
<evidence type="ECO:0000313" key="4">
    <source>
        <dbReference type="Proteomes" id="UP001425155"/>
    </source>
</evidence>
<dbReference type="Gene3D" id="3.40.1440.10">
    <property type="entry name" value="GIY-YIG endonuclease"/>
    <property type="match status" value="1"/>
</dbReference>
<evidence type="ECO:0000256" key="1">
    <source>
        <dbReference type="ARBA" id="ARBA00007435"/>
    </source>
</evidence>
<reference evidence="3 4" key="1">
    <citation type="submission" date="2024-03" db="EMBL/GenBank/DDBJ databases">
        <title>YIM 134122 draft genome.</title>
        <authorList>
            <person name="Zuo S."/>
            <person name="Xiong L."/>
        </authorList>
    </citation>
    <scope>NUCLEOTIDE SEQUENCE [LARGE SCALE GENOMIC DNA]</scope>
    <source>
        <strain evidence="3 4">YIM 134122</strain>
    </source>
</reference>
<dbReference type="EMBL" id="JBCLVG010000001">
    <property type="protein sequence ID" value="MEN1945694.1"/>
    <property type="molecule type" value="Genomic_DNA"/>
</dbReference>
<dbReference type="PANTHER" id="PTHR34477:SF1">
    <property type="entry name" value="UPF0213 PROTEIN YHBQ"/>
    <property type="match status" value="1"/>
</dbReference>
<dbReference type="Proteomes" id="UP001425155">
    <property type="component" value="Unassembled WGS sequence"/>
</dbReference>
<evidence type="ECO:0000313" key="3">
    <source>
        <dbReference type="EMBL" id="MEN1945694.1"/>
    </source>
</evidence>
<gene>
    <name evidence="3" type="ORF">WJX64_03970</name>
</gene>
<protein>
    <submittedName>
        <fullName evidence="3">GIY-YIG nuclease family protein</fullName>
    </submittedName>
</protein>
<comment type="caution">
    <text evidence="3">The sequence shown here is derived from an EMBL/GenBank/DDBJ whole genome shotgun (WGS) entry which is preliminary data.</text>
</comment>
<dbReference type="SUPFAM" id="SSF82771">
    <property type="entry name" value="GIY-YIG endonuclease"/>
    <property type="match status" value="1"/>
</dbReference>
<comment type="similarity">
    <text evidence="1">Belongs to the UPF0213 family.</text>
</comment>
<accession>A0ABU9W483</accession>
<dbReference type="InterPro" id="IPR000305">
    <property type="entry name" value="GIY-YIG_endonuc"/>
</dbReference>
<evidence type="ECO:0000259" key="2">
    <source>
        <dbReference type="PROSITE" id="PS50164"/>
    </source>
</evidence>
<keyword evidence="4" id="KW-1185">Reference proteome</keyword>
<dbReference type="PANTHER" id="PTHR34477">
    <property type="entry name" value="UPF0213 PROTEIN YHBQ"/>
    <property type="match status" value="1"/>
</dbReference>
<dbReference type="PROSITE" id="PS50164">
    <property type="entry name" value="GIY_YIG"/>
    <property type="match status" value="1"/>
</dbReference>
<dbReference type="RefSeq" id="WP_342112051.1">
    <property type="nucleotide sequence ID" value="NZ_JBCAUN010000001.1"/>
</dbReference>
<dbReference type="CDD" id="cd10456">
    <property type="entry name" value="GIY-YIG_UPF0213"/>
    <property type="match status" value="1"/>
</dbReference>
<proteinExistence type="inferred from homology"/>
<dbReference type="InterPro" id="IPR035901">
    <property type="entry name" value="GIY-YIG_endonuc_sf"/>
</dbReference>